<sequence length="44" mass="5172">MKRIRQIELVVLSDVHLGTYGCYAEELLDYLKSINPETLEYKNL</sequence>
<evidence type="ECO:0000313" key="2">
    <source>
        <dbReference type="Proteomes" id="UP000320773"/>
    </source>
</evidence>
<dbReference type="AlphaFoldDB" id="A0A543G439"/>
<name>A0A543G439_9FLAO</name>
<protein>
    <recommendedName>
        <fullName evidence="3">UDP-2,3-diacylglucosamine hydrolase</fullName>
    </recommendedName>
</protein>
<evidence type="ECO:0008006" key="3">
    <source>
        <dbReference type="Google" id="ProtNLM"/>
    </source>
</evidence>
<reference evidence="1 2" key="1">
    <citation type="submission" date="2019-06" db="EMBL/GenBank/DDBJ databases">
        <title>Genomic Encyclopedia of Archaeal and Bacterial Type Strains, Phase II (KMG-II): from individual species to whole genera.</title>
        <authorList>
            <person name="Goeker M."/>
        </authorList>
    </citation>
    <scope>NUCLEOTIDE SEQUENCE [LARGE SCALE GENOMIC DNA]</scope>
    <source>
        <strain evidence="1 2">DSM 24789</strain>
    </source>
</reference>
<dbReference type="EMBL" id="VFPJ01000001">
    <property type="protein sequence ID" value="TQM40863.1"/>
    <property type="molecule type" value="Genomic_DNA"/>
</dbReference>
<organism evidence="1 2">
    <name type="scientific">Flavobacterium branchiophilum</name>
    <dbReference type="NCBI Taxonomy" id="55197"/>
    <lineage>
        <taxon>Bacteria</taxon>
        <taxon>Pseudomonadati</taxon>
        <taxon>Bacteroidota</taxon>
        <taxon>Flavobacteriia</taxon>
        <taxon>Flavobacteriales</taxon>
        <taxon>Flavobacteriaceae</taxon>
        <taxon>Flavobacterium</taxon>
    </lineage>
</organism>
<accession>A0A543G439</accession>
<dbReference type="Proteomes" id="UP000320773">
    <property type="component" value="Unassembled WGS sequence"/>
</dbReference>
<proteinExistence type="predicted"/>
<comment type="caution">
    <text evidence="1">The sequence shown here is derived from an EMBL/GenBank/DDBJ whole genome shotgun (WGS) entry which is preliminary data.</text>
</comment>
<evidence type="ECO:0000313" key="1">
    <source>
        <dbReference type="EMBL" id="TQM40863.1"/>
    </source>
</evidence>
<gene>
    <name evidence="1" type="ORF">BC670_1778</name>
</gene>